<dbReference type="PROSITE" id="PS50975">
    <property type="entry name" value="ATP_GRASP"/>
    <property type="match status" value="1"/>
</dbReference>
<organism evidence="6 7">
    <name type="scientific">Streptomyces lycii</name>
    <dbReference type="NCBI Taxonomy" id="2654337"/>
    <lineage>
        <taxon>Bacteria</taxon>
        <taxon>Bacillati</taxon>
        <taxon>Actinomycetota</taxon>
        <taxon>Actinomycetes</taxon>
        <taxon>Kitasatosporales</taxon>
        <taxon>Streptomycetaceae</taxon>
        <taxon>Streptomyces</taxon>
    </lineage>
</organism>
<dbReference type="Pfam" id="PF02222">
    <property type="entry name" value="ATP-grasp"/>
    <property type="match status" value="1"/>
</dbReference>
<dbReference type="Gene3D" id="3.30.470.20">
    <property type="entry name" value="ATP-grasp fold, B domain"/>
    <property type="match status" value="1"/>
</dbReference>
<evidence type="ECO:0000256" key="3">
    <source>
        <dbReference type="ARBA" id="ARBA00022840"/>
    </source>
</evidence>
<reference evidence="6 7" key="1">
    <citation type="submission" date="2019-10" db="EMBL/GenBank/DDBJ databases">
        <title>Streptomyces tenebrisbrunneis sp.nov., an endogenous actinomycete isolated from of Lycium ruthenicum.</title>
        <authorList>
            <person name="Ma L."/>
        </authorList>
    </citation>
    <scope>NUCLEOTIDE SEQUENCE [LARGE SCALE GENOMIC DNA]</scope>
    <source>
        <strain evidence="6 7">TRM 66187</strain>
    </source>
</reference>
<dbReference type="InterPro" id="IPR003135">
    <property type="entry name" value="ATP-grasp_carboxylate-amine"/>
</dbReference>
<keyword evidence="2 4" id="KW-0547">Nucleotide-binding</keyword>
<accession>A0ABQ7FIM2</accession>
<proteinExistence type="predicted"/>
<evidence type="ECO:0000256" key="2">
    <source>
        <dbReference type="ARBA" id="ARBA00022741"/>
    </source>
</evidence>
<keyword evidence="1" id="KW-0436">Ligase</keyword>
<dbReference type="PANTHER" id="PTHR43585:SF2">
    <property type="entry name" value="ATP-GRASP ENZYME FSQD"/>
    <property type="match status" value="1"/>
</dbReference>
<dbReference type="EMBL" id="WHPN01000283">
    <property type="protein sequence ID" value="KAF4408215.1"/>
    <property type="molecule type" value="Genomic_DNA"/>
</dbReference>
<dbReference type="InterPro" id="IPR052032">
    <property type="entry name" value="ATP-dep_AA_Ligase"/>
</dbReference>
<dbReference type="PANTHER" id="PTHR43585">
    <property type="entry name" value="FUMIPYRROLE BIOSYNTHESIS PROTEIN C"/>
    <property type="match status" value="1"/>
</dbReference>
<keyword evidence="3 4" id="KW-0067">ATP-binding</keyword>
<dbReference type="RefSeq" id="WP_098755411.1">
    <property type="nucleotide sequence ID" value="NZ_WHPN01000283.1"/>
</dbReference>
<keyword evidence="7" id="KW-1185">Reference proteome</keyword>
<evidence type="ECO:0000256" key="1">
    <source>
        <dbReference type="ARBA" id="ARBA00022598"/>
    </source>
</evidence>
<dbReference type="InterPro" id="IPR011761">
    <property type="entry name" value="ATP-grasp"/>
</dbReference>
<evidence type="ECO:0000259" key="5">
    <source>
        <dbReference type="PROSITE" id="PS50975"/>
    </source>
</evidence>
<name>A0ABQ7FIM2_9ACTN</name>
<dbReference type="Proteomes" id="UP000621266">
    <property type="component" value="Unassembled WGS sequence"/>
</dbReference>
<evidence type="ECO:0000313" key="6">
    <source>
        <dbReference type="EMBL" id="KAF4408215.1"/>
    </source>
</evidence>
<evidence type="ECO:0000313" key="7">
    <source>
        <dbReference type="Proteomes" id="UP000621266"/>
    </source>
</evidence>
<comment type="caution">
    <text evidence="6">The sequence shown here is derived from an EMBL/GenBank/DDBJ whole genome shotgun (WGS) entry which is preliminary data.</text>
</comment>
<gene>
    <name evidence="6" type="ORF">GCU69_15340</name>
</gene>
<feature type="domain" description="ATP-grasp" evidence="5">
    <location>
        <begin position="113"/>
        <end position="305"/>
    </location>
</feature>
<protein>
    <submittedName>
        <fullName evidence="6">ATP-grasp domain-containing protein</fullName>
    </submittedName>
</protein>
<evidence type="ECO:0000256" key="4">
    <source>
        <dbReference type="PROSITE-ProRule" id="PRU00409"/>
    </source>
</evidence>
<dbReference type="SUPFAM" id="SSF56059">
    <property type="entry name" value="Glutathione synthetase ATP-binding domain-like"/>
    <property type="match status" value="1"/>
</dbReference>
<sequence>MTRRVLLIGWRPDAVAALQHLGAEVTCVLTPPEDRDRRRGRLLPDAAVVPVEDPSGVESVLAGLVRRGLSAADFDVVCSQAEFTLVNTAVLGGARSGTTPEDALALRDKDLQKRRIRSAGLPVADFRHLVHARQLTGFPHTRGVLKPLASSGTRGVRSWQSAEERAGVARDTERSGATGPWLAEEWIDGAELHVDGVVRGGQVVFVSVGRYLQNVLAIRQGGIVASVVRHPAHHEQLYARAREFAERAMKALGHHDGVFHMEVFDQGDRLVFGECGGRIPGGSFDEMIRRQHGVDLHGEWARAVLGLPPAARPDPVAGWVGDVFLATAAGVVRSLPAESEVARQEGVLHVVLEARPGDTLSSAREASCSHAGTAVVVGRDERETADRMRRLAAWFAERAVIDPAAP</sequence>